<evidence type="ECO:0000313" key="4">
    <source>
        <dbReference type="Proteomes" id="UP000016605"/>
    </source>
</evidence>
<name>U2T2B1_LEIAQ</name>
<dbReference type="PANTHER" id="PTHR44196:SF1">
    <property type="entry name" value="DEHYDROGENASE_REDUCTASE SDR FAMILY MEMBER 7B"/>
    <property type="match status" value="1"/>
</dbReference>
<comment type="caution">
    <text evidence="3">The sequence shown here is derived from an EMBL/GenBank/DDBJ whole genome shotgun (WGS) entry which is preliminary data.</text>
</comment>
<evidence type="ECO:0000256" key="2">
    <source>
        <dbReference type="ARBA" id="ARBA00023002"/>
    </source>
</evidence>
<comment type="similarity">
    <text evidence="1">Belongs to the short-chain dehydrogenases/reductases (SDR) family.</text>
</comment>
<keyword evidence="2" id="KW-0560">Oxidoreductase</keyword>
<protein>
    <submittedName>
        <fullName evidence="3">Oxidoreductase, short chain dehydrogenase/reductase family protein</fullName>
    </submittedName>
</protein>
<dbReference type="GO" id="GO:0016020">
    <property type="term" value="C:membrane"/>
    <property type="evidence" value="ECO:0007669"/>
    <property type="project" value="TreeGrafter"/>
</dbReference>
<proteinExistence type="inferred from homology"/>
<evidence type="ECO:0000313" key="3">
    <source>
        <dbReference type="EMBL" id="ERK71618.1"/>
    </source>
</evidence>
<dbReference type="GO" id="GO:0016491">
    <property type="term" value="F:oxidoreductase activity"/>
    <property type="evidence" value="ECO:0007669"/>
    <property type="project" value="UniProtKB-KW"/>
</dbReference>
<dbReference type="EMBL" id="AWVQ01000252">
    <property type="protein sequence ID" value="ERK71618.1"/>
    <property type="molecule type" value="Genomic_DNA"/>
</dbReference>
<dbReference type="HOGENOM" id="CLU_010194_2_10_11"/>
<dbReference type="InterPro" id="IPR036291">
    <property type="entry name" value="NAD(P)-bd_dom_sf"/>
</dbReference>
<dbReference type="PANTHER" id="PTHR44196">
    <property type="entry name" value="DEHYDROGENASE/REDUCTASE SDR FAMILY MEMBER 7B"/>
    <property type="match status" value="1"/>
</dbReference>
<dbReference type="AlphaFoldDB" id="U2T2B1"/>
<dbReference type="PATRIC" id="fig|1358026.3.peg.1731"/>
<gene>
    <name evidence="3" type="ORF">N136_02030</name>
</gene>
<dbReference type="Pfam" id="PF00106">
    <property type="entry name" value="adh_short"/>
    <property type="match status" value="1"/>
</dbReference>
<dbReference type="PRINTS" id="PR00081">
    <property type="entry name" value="GDHRDH"/>
</dbReference>
<accession>U2T2B1</accession>
<dbReference type="OrthoDB" id="9797538at2"/>
<sequence length="254" mass="26110">MLFTSCVDKGGSLVSDSPVIWITGGGSGMGRASAIAAAESGWRVAVSGRRPDAVEATVVAVRDAGGEALAVPVDVTDPAALRDAHAAIEQTWGPVAGLVLAAGLNAPHRAWADQSADEFAAIVDTNLVSVARIVDLVLPGMRAAAAGNIVVVSSRSAWRFSPGAGVAYMSSKAALATLVASLNDQENGNGVKACHLCPGDVDTDFLALRPTVPDADQRSTMLSADDIARAVRFVLDSPHHVRIDELVITPLGQN</sequence>
<reference evidence="3 4" key="1">
    <citation type="submission" date="2013-08" db="EMBL/GenBank/DDBJ databases">
        <authorList>
            <person name="Weinstock G."/>
            <person name="Sodergren E."/>
            <person name="Wylie T."/>
            <person name="Fulton L."/>
            <person name="Fulton R."/>
            <person name="Fronick C."/>
            <person name="O'Laughlin M."/>
            <person name="Godfrey J."/>
            <person name="Miner T."/>
            <person name="Herter B."/>
            <person name="Appelbaum E."/>
            <person name="Cordes M."/>
            <person name="Lek S."/>
            <person name="Wollam A."/>
            <person name="Pepin K.H."/>
            <person name="Palsikar V.B."/>
            <person name="Mitreva M."/>
            <person name="Wilson R.K."/>
        </authorList>
    </citation>
    <scope>NUCLEOTIDE SEQUENCE [LARGE SCALE GENOMIC DNA]</scope>
    <source>
        <strain evidence="3 4">ATCC 14665</strain>
    </source>
</reference>
<dbReference type="Proteomes" id="UP000016605">
    <property type="component" value="Unassembled WGS sequence"/>
</dbReference>
<organism evidence="3 4">
    <name type="scientific">Leifsonia aquatica ATCC 14665</name>
    <dbReference type="NCBI Taxonomy" id="1358026"/>
    <lineage>
        <taxon>Bacteria</taxon>
        <taxon>Bacillati</taxon>
        <taxon>Actinomycetota</taxon>
        <taxon>Actinomycetes</taxon>
        <taxon>Micrococcales</taxon>
        <taxon>Microbacteriaceae</taxon>
        <taxon>Leifsonia</taxon>
    </lineage>
</organism>
<dbReference type="CDD" id="cd05233">
    <property type="entry name" value="SDR_c"/>
    <property type="match status" value="1"/>
</dbReference>
<evidence type="ECO:0000256" key="1">
    <source>
        <dbReference type="ARBA" id="ARBA00006484"/>
    </source>
</evidence>
<dbReference type="InterPro" id="IPR002347">
    <property type="entry name" value="SDR_fam"/>
</dbReference>
<dbReference type="Gene3D" id="3.40.50.720">
    <property type="entry name" value="NAD(P)-binding Rossmann-like Domain"/>
    <property type="match status" value="1"/>
</dbReference>
<dbReference type="SUPFAM" id="SSF51735">
    <property type="entry name" value="NAD(P)-binding Rossmann-fold domains"/>
    <property type="match status" value="1"/>
</dbReference>